<reference evidence="3" key="1">
    <citation type="submission" date="2020-10" db="EMBL/GenBank/DDBJ databases">
        <title>Taxonomic study of unclassified bacteria belonging to the class Ktedonobacteria.</title>
        <authorList>
            <person name="Yabe S."/>
            <person name="Wang C.M."/>
            <person name="Zheng Y."/>
            <person name="Sakai Y."/>
            <person name="Cavaletti L."/>
            <person name="Monciardini P."/>
            <person name="Donadio S."/>
        </authorList>
    </citation>
    <scope>NUCLEOTIDE SEQUENCE</scope>
    <source>
        <strain evidence="3">ID150040</strain>
    </source>
</reference>
<sequence length="475" mass="51330">MLQIEQNLTAKQTPVSWGAPQTEQQAAVAQARPISEAWALPQPEQNALISQTVRPPQQTKQPAAPSLPQQQKTRKKRVPIWFAACSVIVIIVLVLGLGNGTVGAWAADTFRAIVGPVATAQIEAWYLNAQNKVQQWQFQASGQHVNSPWKLTPTAVKPTPTPTPPAWSTMKPMPLSAMQPIVSPALDGEGTWNVLEQAPKPYNYLPLSARAFIRPDPTYPYAIVTLLQFDARFSHLHVVSGTQEPGGPLGNHGAGIIPKKDQQDNTLLAALNGGFKYADGAYGLMTDGVVYVPPQPKTATIAITREGKLLLGSWGIDPQLKSDNKDLIAWRQNASLLINKGVINPLTKDGAAWGGTILNSEYTWRSGLGITAEGNLVYAAGNALVPETLGKALLAAGAVTAMETDINPFWVRAFLYQRDSAGNLTITKLNPQMQGTGYEYLDVDQRDFFYLTRYAPPIDGATPTATPKTGKKSSP</sequence>
<keyword evidence="2" id="KW-1133">Transmembrane helix</keyword>
<proteinExistence type="predicted"/>
<keyword evidence="2" id="KW-0472">Membrane</keyword>
<evidence type="ECO:0000313" key="3">
    <source>
        <dbReference type="EMBL" id="GHO93361.1"/>
    </source>
</evidence>
<keyword evidence="4" id="KW-1185">Reference proteome</keyword>
<feature type="region of interest" description="Disordered" evidence="1">
    <location>
        <begin position="53"/>
        <end position="72"/>
    </location>
</feature>
<evidence type="ECO:0000256" key="2">
    <source>
        <dbReference type="SAM" id="Phobius"/>
    </source>
</evidence>
<comment type="caution">
    <text evidence="3">The sequence shown here is derived from an EMBL/GenBank/DDBJ whole genome shotgun (WGS) entry which is preliminary data.</text>
</comment>
<dbReference type="EMBL" id="BNJK01000001">
    <property type="protein sequence ID" value="GHO93361.1"/>
    <property type="molecule type" value="Genomic_DNA"/>
</dbReference>
<feature type="compositionally biased region" description="Polar residues" evidence="1">
    <location>
        <begin position="53"/>
        <end position="71"/>
    </location>
</feature>
<evidence type="ECO:0008006" key="5">
    <source>
        <dbReference type="Google" id="ProtNLM"/>
    </source>
</evidence>
<evidence type="ECO:0000313" key="4">
    <source>
        <dbReference type="Proteomes" id="UP000597444"/>
    </source>
</evidence>
<evidence type="ECO:0000256" key="1">
    <source>
        <dbReference type="SAM" id="MobiDB-lite"/>
    </source>
</evidence>
<name>A0A8J3IN66_9CHLR</name>
<gene>
    <name evidence="3" type="ORF">KSF_034090</name>
</gene>
<dbReference type="Proteomes" id="UP000597444">
    <property type="component" value="Unassembled WGS sequence"/>
</dbReference>
<organism evidence="3 4">
    <name type="scientific">Reticulibacter mediterranei</name>
    <dbReference type="NCBI Taxonomy" id="2778369"/>
    <lineage>
        <taxon>Bacteria</taxon>
        <taxon>Bacillati</taxon>
        <taxon>Chloroflexota</taxon>
        <taxon>Ktedonobacteria</taxon>
        <taxon>Ktedonobacterales</taxon>
        <taxon>Reticulibacteraceae</taxon>
        <taxon>Reticulibacter</taxon>
    </lineage>
</organism>
<dbReference type="AlphaFoldDB" id="A0A8J3IN66"/>
<protein>
    <recommendedName>
        <fullName evidence="5">Phosphodiester glycosidase domain-containing protein</fullName>
    </recommendedName>
</protein>
<accession>A0A8J3IN66</accession>
<feature type="transmembrane region" description="Helical" evidence="2">
    <location>
        <begin position="78"/>
        <end position="98"/>
    </location>
</feature>
<keyword evidence="2" id="KW-0812">Transmembrane</keyword>